<dbReference type="OrthoDB" id="7872811at2759"/>
<dbReference type="AlphaFoldDB" id="B4JC12"/>
<dbReference type="KEGG" id="dgr:6561699"/>
<keyword evidence="2" id="KW-0964">Secreted</keyword>
<keyword evidence="7" id="KW-1185">Reference proteome</keyword>
<dbReference type="InParanoid" id="B4JC12"/>
<dbReference type="EMBL" id="CH916368">
    <property type="protein sequence ID" value="EDW03025.1"/>
    <property type="molecule type" value="Genomic_DNA"/>
</dbReference>
<reference evidence="6 7" key="1">
    <citation type="journal article" date="2007" name="Nature">
        <title>Evolution of genes and genomes on the Drosophila phylogeny.</title>
        <authorList>
            <consortium name="Drosophila 12 Genomes Consortium"/>
            <person name="Clark A.G."/>
            <person name="Eisen M.B."/>
            <person name="Smith D.R."/>
            <person name="Bergman C.M."/>
            <person name="Oliver B."/>
            <person name="Markow T.A."/>
            <person name="Kaufman T.C."/>
            <person name="Kellis M."/>
            <person name="Gelbart W."/>
            <person name="Iyer V.N."/>
            <person name="Pollard D.A."/>
            <person name="Sackton T.B."/>
            <person name="Larracuente A.M."/>
            <person name="Singh N.D."/>
            <person name="Abad J.P."/>
            <person name="Abt D.N."/>
            <person name="Adryan B."/>
            <person name="Aguade M."/>
            <person name="Akashi H."/>
            <person name="Anderson W.W."/>
            <person name="Aquadro C.F."/>
            <person name="Ardell D.H."/>
            <person name="Arguello R."/>
            <person name="Artieri C.G."/>
            <person name="Barbash D.A."/>
            <person name="Barker D."/>
            <person name="Barsanti P."/>
            <person name="Batterham P."/>
            <person name="Batzoglou S."/>
            <person name="Begun D."/>
            <person name="Bhutkar A."/>
            <person name="Blanco E."/>
            <person name="Bosak S.A."/>
            <person name="Bradley R.K."/>
            <person name="Brand A.D."/>
            <person name="Brent M.R."/>
            <person name="Brooks A.N."/>
            <person name="Brown R.H."/>
            <person name="Butlin R.K."/>
            <person name="Caggese C."/>
            <person name="Calvi B.R."/>
            <person name="Bernardo de Carvalho A."/>
            <person name="Caspi A."/>
            <person name="Castrezana S."/>
            <person name="Celniker S.E."/>
            <person name="Chang J.L."/>
            <person name="Chapple C."/>
            <person name="Chatterji S."/>
            <person name="Chinwalla A."/>
            <person name="Civetta A."/>
            <person name="Clifton S.W."/>
            <person name="Comeron J.M."/>
            <person name="Costello J.C."/>
            <person name="Coyne J.A."/>
            <person name="Daub J."/>
            <person name="David R.G."/>
            <person name="Delcher A.L."/>
            <person name="Delehaunty K."/>
            <person name="Do C.B."/>
            <person name="Ebling H."/>
            <person name="Edwards K."/>
            <person name="Eickbush T."/>
            <person name="Evans J.D."/>
            <person name="Filipski A."/>
            <person name="Findeiss S."/>
            <person name="Freyhult E."/>
            <person name="Fulton L."/>
            <person name="Fulton R."/>
            <person name="Garcia A.C."/>
            <person name="Gardiner A."/>
            <person name="Garfield D.A."/>
            <person name="Garvin B.E."/>
            <person name="Gibson G."/>
            <person name="Gilbert D."/>
            <person name="Gnerre S."/>
            <person name="Godfrey J."/>
            <person name="Good R."/>
            <person name="Gotea V."/>
            <person name="Gravely B."/>
            <person name="Greenberg A.J."/>
            <person name="Griffiths-Jones S."/>
            <person name="Gross S."/>
            <person name="Guigo R."/>
            <person name="Gustafson E.A."/>
            <person name="Haerty W."/>
            <person name="Hahn M.W."/>
            <person name="Halligan D.L."/>
            <person name="Halpern A.L."/>
            <person name="Halter G.M."/>
            <person name="Han M.V."/>
            <person name="Heger A."/>
            <person name="Hillier L."/>
            <person name="Hinrichs A.S."/>
            <person name="Holmes I."/>
            <person name="Hoskins R.A."/>
            <person name="Hubisz M.J."/>
            <person name="Hultmark D."/>
            <person name="Huntley M.A."/>
            <person name="Jaffe D.B."/>
            <person name="Jagadeeshan S."/>
            <person name="Jeck W.R."/>
            <person name="Johnson J."/>
            <person name="Jones C.D."/>
            <person name="Jordan W.C."/>
            <person name="Karpen G.H."/>
            <person name="Kataoka E."/>
            <person name="Keightley P.D."/>
            <person name="Kheradpour P."/>
            <person name="Kirkness E.F."/>
            <person name="Koerich L.B."/>
            <person name="Kristiansen K."/>
            <person name="Kudrna D."/>
            <person name="Kulathinal R.J."/>
            <person name="Kumar S."/>
            <person name="Kwok R."/>
            <person name="Lander E."/>
            <person name="Langley C.H."/>
            <person name="Lapoint R."/>
            <person name="Lazzaro B.P."/>
            <person name="Lee S.J."/>
            <person name="Levesque L."/>
            <person name="Li R."/>
            <person name="Lin C.F."/>
            <person name="Lin M.F."/>
            <person name="Lindblad-Toh K."/>
            <person name="Llopart A."/>
            <person name="Long M."/>
            <person name="Low L."/>
            <person name="Lozovsky E."/>
            <person name="Lu J."/>
            <person name="Luo M."/>
            <person name="Machado C.A."/>
            <person name="Makalowski W."/>
            <person name="Marzo M."/>
            <person name="Matsuda M."/>
            <person name="Matzkin L."/>
            <person name="McAllister B."/>
            <person name="McBride C.S."/>
            <person name="McKernan B."/>
            <person name="McKernan K."/>
            <person name="Mendez-Lago M."/>
            <person name="Minx P."/>
            <person name="Mollenhauer M.U."/>
            <person name="Montooth K."/>
            <person name="Mount S.M."/>
            <person name="Mu X."/>
            <person name="Myers E."/>
            <person name="Negre B."/>
            <person name="Newfeld S."/>
            <person name="Nielsen R."/>
            <person name="Noor M.A."/>
            <person name="O'Grady P."/>
            <person name="Pachter L."/>
            <person name="Papaceit M."/>
            <person name="Parisi M.J."/>
            <person name="Parisi M."/>
            <person name="Parts L."/>
            <person name="Pedersen J.S."/>
            <person name="Pesole G."/>
            <person name="Phillippy A.M."/>
            <person name="Ponting C.P."/>
            <person name="Pop M."/>
            <person name="Porcelli D."/>
            <person name="Powell J.R."/>
            <person name="Prohaska S."/>
            <person name="Pruitt K."/>
            <person name="Puig M."/>
            <person name="Quesneville H."/>
            <person name="Ram K.R."/>
            <person name="Rand D."/>
            <person name="Rasmussen M.D."/>
            <person name="Reed L.K."/>
            <person name="Reenan R."/>
            <person name="Reily A."/>
            <person name="Remington K.A."/>
            <person name="Rieger T.T."/>
            <person name="Ritchie M.G."/>
            <person name="Robin C."/>
            <person name="Rogers Y.H."/>
            <person name="Rohde C."/>
            <person name="Rozas J."/>
            <person name="Rubenfield M.J."/>
            <person name="Ruiz A."/>
            <person name="Russo S."/>
            <person name="Salzberg S.L."/>
            <person name="Sanchez-Gracia A."/>
            <person name="Saranga D.J."/>
            <person name="Sato H."/>
            <person name="Schaeffer S.W."/>
            <person name="Schatz M.C."/>
            <person name="Schlenke T."/>
            <person name="Schwartz R."/>
            <person name="Segarra C."/>
            <person name="Singh R.S."/>
            <person name="Sirot L."/>
            <person name="Sirota M."/>
            <person name="Sisneros N.B."/>
            <person name="Smith C.D."/>
            <person name="Smith T.F."/>
            <person name="Spieth J."/>
            <person name="Stage D.E."/>
            <person name="Stark A."/>
            <person name="Stephan W."/>
            <person name="Strausberg R.L."/>
            <person name="Strempel S."/>
            <person name="Sturgill D."/>
            <person name="Sutton G."/>
            <person name="Sutton G.G."/>
            <person name="Tao W."/>
            <person name="Teichmann S."/>
            <person name="Tobari Y.N."/>
            <person name="Tomimura Y."/>
            <person name="Tsolas J.M."/>
            <person name="Valente V.L."/>
            <person name="Venter E."/>
            <person name="Venter J.C."/>
            <person name="Vicario S."/>
            <person name="Vieira F.G."/>
            <person name="Vilella A.J."/>
            <person name="Villasante A."/>
            <person name="Walenz B."/>
            <person name="Wang J."/>
            <person name="Wasserman M."/>
            <person name="Watts T."/>
            <person name="Wilson D."/>
            <person name="Wilson R.K."/>
            <person name="Wing R.A."/>
            <person name="Wolfner M.F."/>
            <person name="Wong A."/>
            <person name="Wong G.K."/>
            <person name="Wu C.I."/>
            <person name="Wu G."/>
            <person name="Yamamoto D."/>
            <person name="Yang H.P."/>
            <person name="Yang S.P."/>
            <person name="Yorke J.A."/>
            <person name="Yoshida K."/>
            <person name="Zdobnov E."/>
            <person name="Zhang P."/>
            <person name="Zhang Y."/>
            <person name="Zimin A.V."/>
            <person name="Baldwin J."/>
            <person name="Abdouelleil A."/>
            <person name="Abdulkadir J."/>
            <person name="Abebe A."/>
            <person name="Abera B."/>
            <person name="Abreu J."/>
            <person name="Acer S.C."/>
            <person name="Aftuck L."/>
            <person name="Alexander A."/>
            <person name="An P."/>
            <person name="Anderson E."/>
            <person name="Anderson S."/>
            <person name="Arachi H."/>
            <person name="Azer M."/>
            <person name="Bachantsang P."/>
            <person name="Barry A."/>
            <person name="Bayul T."/>
            <person name="Berlin A."/>
            <person name="Bessette D."/>
            <person name="Bloom T."/>
            <person name="Blye J."/>
            <person name="Boguslavskiy L."/>
            <person name="Bonnet C."/>
            <person name="Boukhgalter B."/>
            <person name="Bourzgui I."/>
            <person name="Brown A."/>
            <person name="Cahill P."/>
            <person name="Channer S."/>
            <person name="Cheshatsang Y."/>
            <person name="Chuda L."/>
            <person name="Citroen M."/>
            <person name="Collymore A."/>
            <person name="Cooke P."/>
            <person name="Costello M."/>
            <person name="D'Aco K."/>
            <person name="Daza R."/>
            <person name="De Haan G."/>
            <person name="DeGray S."/>
            <person name="DeMaso C."/>
            <person name="Dhargay N."/>
            <person name="Dooley K."/>
            <person name="Dooley E."/>
            <person name="Doricent M."/>
            <person name="Dorje P."/>
            <person name="Dorjee K."/>
            <person name="Dupes A."/>
            <person name="Elong R."/>
            <person name="Falk J."/>
            <person name="Farina A."/>
            <person name="Faro S."/>
            <person name="Ferguson D."/>
            <person name="Fisher S."/>
            <person name="Foley C.D."/>
            <person name="Franke A."/>
            <person name="Friedrich D."/>
            <person name="Gadbois L."/>
            <person name="Gearin G."/>
            <person name="Gearin C.R."/>
            <person name="Giannoukos G."/>
            <person name="Goode T."/>
            <person name="Graham J."/>
            <person name="Grandbois E."/>
            <person name="Grewal S."/>
            <person name="Gyaltsen K."/>
            <person name="Hafez N."/>
            <person name="Hagos B."/>
            <person name="Hall J."/>
            <person name="Henson C."/>
            <person name="Hollinger A."/>
            <person name="Honan T."/>
            <person name="Huard M.D."/>
            <person name="Hughes L."/>
            <person name="Hurhula B."/>
            <person name="Husby M.E."/>
            <person name="Kamat A."/>
            <person name="Kanga B."/>
            <person name="Kashin S."/>
            <person name="Khazanovich D."/>
            <person name="Kisner P."/>
            <person name="Lance K."/>
            <person name="Lara M."/>
            <person name="Lee W."/>
            <person name="Lennon N."/>
            <person name="Letendre F."/>
            <person name="LeVine R."/>
            <person name="Lipovsky A."/>
            <person name="Liu X."/>
            <person name="Liu J."/>
            <person name="Liu S."/>
            <person name="Lokyitsang T."/>
            <person name="Lokyitsang Y."/>
            <person name="Lubonja R."/>
            <person name="Lui A."/>
            <person name="MacDonald P."/>
            <person name="Magnisalis V."/>
            <person name="Maru K."/>
            <person name="Matthews C."/>
            <person name="McCusker W."/>
            <person name="McDonough S."/>
            <person name="Mehta T."/>
            <person name="Meldrim J."/>
            <person name="Meneus L."/>
            <person name="Mihai O."/>
            <person name="Mihalev A."/>
            <person name="Mihova T."/>
            <person name="Mittelman R."/>
            <person name="Mlenga V."/>
            <person name="Montmayeur A."/>
            <person name="Mulrain L."/>
            <person name="Navidi A."/>
            <person name="Naylor J."/>
            <person name="Negash T."/>
            <person name="Nguyen T."/>
            <person name="Nguyen N."/>
            <person name="Nicol R."/>
            <person name="Norbu C."/>
            <person name="Norbu N."/>
            <person name="Novod N."/>
            <person name="O'Neill B."/>
            <person name="Osman S."/>
            <person name="Markiewicz E."/>
            <person name="Oyono O.L."/>
            <person name="Patti C."/>
            <person name="Phunkhang P."/>
            <person name="Pierre F."/>
            <person name="Priest M."/>
            <person name="Raghuraman S."/>
            <person name="Rege F."/>
            <person name="Reyes R."/>
            <person name="Rise C."/>
            <person name="Rogov P."/>
            <person name="Ross K."/>
            <person name="Ryan E."/>
            <person name="Settipalli S."/>
            <person name="Shea T."/>
            <person name="Sherpa N."/>
            <person name="Shi L."/>
            <person name="Shih D."/>
            <person name="Sparrow T."/>
            <person name="Spaulding J."/>
            <person name="Stalker J."/>
            <person name="Stange-Thomann N."/>
            <person name="Stavropoulos S."/>
            <person name="Stone C."/>
            <person name="Strader C."/>
            <person name="Tesfaye S."/>
            <person name="Thomson T."/>
            <person name="Thoulutsang Y."/>
            <person name="Thoulutsang D."/>
            <person name="Topham K."/>
            <person name="Topping I."/>
            <person name="Tsamla T."/>
            <person name="Vassiliev H."/>
            <person name="Vo A."/>
            <person name="Wangchuk T."/>
            <person name="Wangdi T."/>
            <person name="Weiand M."/>
            <person name="Wilkinson J."/>
            <person name="Wilson A."/>
            <person name="Yadav S."/>
            <person name="Young G."/>
            <person name="Yu Q."/>
            <person name="Zembek L."/>
            <person name="Zhong D."/>
            <person name="Zimmer A."/>
            <person name="Zwirko Z."/>
            <person name="Jaffe D.B."/>
            <person name="Alvarez P."/>
            <person name="Brockman W."/>
            <person name="Butler J."/>
            <person name="Chin C."/>
            <person name="Gnerre S."/>
            <person name="Grabherr M."/>
            <person name="Kleber M."/>
            <person name="Mauceli E."/>
            <person name="MacCallum I."/>
        </authorList>
    </citation>
    <scope>NUCLEOTIDE SEQUENCE [LARGE SCALE GENOMIC DNA]</scope>
    <source>
        <strain evidence="7">Tucson 15287-2541.00</strain>
    </source>
</reference>
<evidence type="ECO:0000256" key="4">
    <source>
        <dbReference type="SAM" id="SignalP"/>
    </source>
</evidence>
<name>B4JC12_DROGR</name>
<comment type="subcellular location">
    <subcellularLocation>
        <location evidence="1">Secreted</location>
    </subcellularLocation>
</comment>
<protein>
    <submittedName>
        <fullName evidence="6">GH10721</fullName>
    </submittedName>
</protein>
<feature type="domain" description="VM" evidence="5">
    <location>
        <begin position="169"/>
        <end position="200"/>
    </location>
</feature>
<evidence type="ECO:0000256" key="2">
    <source>
        <dbReference type="ARBA" id="ARBA00022525"/>
    </source>
</evidence>
<dbReference type="GO" id="GO:0005576">
    <property type="term" value="C:extracellular region"/>
    <property type="evidence" value="ECO:0007669"/>
    <property type="project" value="UniProtKB-SubCell"/>
</dbReference>
<dbReference type="InterPro" id="IPR013135">
    <property type="entry name" value="Vitelline_membr_Cys-rich-dom"/>
</dbReference>
<evidence type="ECO:0000313" key="7">
    <source>
        <dbReference type="Proteomes" id="UP000001070"/>
    </source>
</evidence>
<feature type="chain" id="PRO_5002811824" evidence="4">
    <location>
        <begin position="24"/>
        <end position="200"/>
    </location>
</feature>
<dbReference type="eggNOG" id="ENOG502TBDT">
    <property type="taxonomic scope" value="Eukaryota"/>
</dbReference>
<evidence type="ECO:0000313" key="6">
    <source>
        <dbReference type="EMBL" id="EDW03025.1"/>
    </source>
</evidence>
<dbReference type="HOGENOM" id="CLU_1316645_0_0_1"/>
<dbReference type="Pfam" id="PF10542">
    <property type="entry name" value="Vitelline_membr"/>
    <property type="match status" value="1"/>
</dbReference>
<feature type="signal peptide" evidence="4">
    <location>
        <begin position="1"/>
        <end position="23"/>
    </location>
</feature>
<evidence type="ECO:0000256" key="3">
    <source>
        <dbReference type="ARBA" id="ARBA00022729"/>
    </source>
</evidence>
<dbReference type="PhylomeDB" id="B4JC12"/>
<organism evidence="7">
    <name type="scientific">Drosophila grimshawi</name>
    <name type="common">Hawaiian fruit fly</name>
    <name type="synonym">Idiomyia grimshawi</name>
    <dbReference type="NCBI Taxonomy" id="7222"/>
    <lineage>
        <taxon>Eukaryota</taxon>
        <taxon>Metazoa</taxon>
        <taxon>Ecdysozoa</taxon>
        <taxon>Arthropoda</taxon>
        <taxon>Hexapoda</taxon>
        <taxon>Insecta</taxon>
        <taxon>Pterygota</taxon>
        <taxon>Neoptera</taxon>
        <taxon>Endopterygota</taxon>
        <taxon>Diptera</taxon>
        <taxon>Brachycera</taxon>
        <taxon>Muscomorpha</taxon>
        <taxon>Ephydroidea</taxon>
        <taxon>Drosophilidae</taxon>
        <taxon>Drosophila</taxon>
        <taxon>Hawaiian Drosophila</taxon>
    </lineage>
</organism>
<proteinExistence type="predicted"/>
<dbReference type="Proteomes" id="UP000001070">
    <property type="component" value="Unassembled WGS sequence"/>
</dbReference>
<accession>B4JC12</accession>
<sequence>MSILWTFISLLLCCSYQFQECMANCGGRCVRSPIGHLYHVIPVRLYTPQQLEDNIELLRQPRQQQTVVVENNFGGSGFGRPSFGGSPFGGRPGFGGLGRGGFGRGGPFGGSRGGFGGGSGFGGSGGFGGGFGGGFEFGRGFARSYGAEEEEKQQPGEKQPIIPECNAPNVPVPSCANNYVFSCEPVLKPVPCSASNNHSC</sequence>
<dbReference type="PROSITE" id="PS51137">
    <property type="entry name" value="VM"/>
    <property type="match status" value="1"/>
</dbReference>
<keyword evidence="3 4" id="KW-0732">Signal</keyword>
<dbReference type="STRING" id="7222.B4JC12"/>
<evidence type="ECO:0000259" key="5">
    <source>
        <dbReference type="PROSITE" id="PS51137"/>
    </source>
</evidence>
<evidence type="ECO:0000256" key="1">
    <source>
        <dbReference type="ARBA" id="ARBA00004613"/>
    </source>
</evidence>
<gene>
    <name evidence="6" type="primary">Dgri\GH10721</name>
    <name evidence="6" type="ORF">Dgri_GH10721</name>
</gene>
<dbReference type="OMA" id="LYHFIPV"/>